<gene>
    <name evidence="6" type="ORF">E4T21_00415</name>
</gene>
<dbReference type="PRINTS" id="PR00618">
    <property type="entry name" value="DKSAZNFINGER"/>
</dbReference>
<dbReference type="InterPro" id="IPR020458">
    <property type="entry name" value="Znf_DskA_TraR_CS"/>
</dbReference>
<keyword evidence="7" id="KW-1185">Reference proteome</keyword>
<dbReference type="GO" id="GO:0008270">
    <property type="term" value="F:zinc ion binding"/>
    <property type="evidence" value="ECO:0007669"/>
    <property type="project" value="UniProtKB-KW"/>
</dbReference>
<evidence type="ECO:0000256" key="3">
    <source>
        <dbReference type="ARBA" id="ARBA00022833"/>
    </source>
</evidence>
<organism evidence="6 7">
    <name type="scientific">Halomonas binhaiensis</name>
    <dbReference type="NCBI Taxonomy" id="2562282"/>
    <lineage>
        <taxon>Bacteria</taxon>
        <taxon>Pseudomonadati</taxon>
        <taxon>Pseudomonadota</taxon>
        <taxon>Gammaproteobacteria</taxon>
        <taxon>Oceanospirillales</taxon>
        <taxon>Halomonadaceae</taxon>
        <taxon>Halomonas</taxon>
    </lineage>
</organism>
<dbReference type="PANTHER" id="PTHR38777">
    <property type="entry name" value="FELS-2 PROPHAGE PROTEIN"/>
    <property type="match status" value="1"/>
</dbReference>
<dbReference type="PANTHER" id="PTHR38777:SF1">
    <property type="entry name" value="DNAK SUPPRESSOR PROTEIN"/>
    <property type="match status" value="1"/>
</dbReference>
<evidence type="ECO:0000313" key="7">
    <source>
        <dbReference type="Proteomes" id="UP000324285"/>
    </source>
</evidence>
<dbReference type="SUPFAM" id="SSF57716">
    <property type="entry name" value="Glucocorticoid receptor-like (DNA-binding domain)"/>
    <property type="match status" value="1"/>
</dbReference>
<evidence type="ECO:0000259" key="5">
    <source>
        <dbReference type="Pfam" id="PF01258"/>
    </source>
</evidence>
<dbReference type="InterPro" id="IPR000962">
    <property type="entry name" value="Znf_DskA_TraR"/>
</dbReference>
<dbReference type="EMBL" id="CP038437">
    <property type="protein sequence ID" value="QEM80185.1"/>
    <property type="molecule type" value="Genomic_DNA"/>
</dbReference>
<dbReference type="PROSITE" id="PS01102">
    <property type="entry name" value="ZF_DKSA_1"/>
    <property type="match status" value="1"/>
</dbReference>
<dbReference type="Gene3D" id="1.20.120.910">
    <property type="entry name" value="DksA, coiled-coil domain"/>
    <property type="match status" value="1"/>
</dbReference>
<name>A0A5C1ND58_9GAMM</name>
<dbReference type="RefSeq" id="WP_149282509.1">
    <property type="nucleotide sequence ID" value="NZ_CP038437.2"/>
</dbReference>
<dbReference type="OrthoDB" id="962301at2"/>
<dbReference type="AlphaFoldDB" id="A0A5C1ND58"/>
<dbReference type="GO" id="GO:1900378">
    <property type="term" value="P:positive regulation of secondary metabolite biosynthetic process"/>
    <property type="evidence" value="ECO:0007669"/>
    <property type="project" value="TreeGrafter"/>
</dbReference>
<proteinExistence type="predicted"/>
<feature type="zinc finger region" description="dksA C4-type" evidence="4">
    <location>
        <begin position="35"/>
        <end position="59"/>
    </location>
</feature>
<evidence type="ECO:0000256" key="2">
    <source>
        <dbReference type="ARBA" id="ARBA00022771"/>
    </source>
</evidence>
<dbReference type="Pfam" id="PF01258">
    <property type="entry name" value="zf-dskA_traR"/>
    <property type="match status" value="1"/>
</dbReference>
<evidence type="ECO:0000313" key="6">
    <source>
        <dbReference type="EMBL" id="QEM80185.1"/>
    </source>
</evidence>
<sequence length="73" mass="8147">MADIADIASDLMERRMERAMATCRLPDTMAANDECEECGCEIPAARRQAAPWATTCIECQGIREKNAGRYRHA</sequence>
<reference evidence="6" key="1">
    <citation type="submission" date="2021-02" db="EMBL/GenBank/DDBJ databases">
        <title>Strain Y2R2, a novel species of the genus Halomonas.</title>
        <authorList>
            <person name="Huang H."/>
        </authorList>
    </citation>
    <scope>NUCLEOTIDE SEQUENCE</scope>
    <source>
        <strain evidence="6">Y2R2</strain>
    </source>
</reference>
<dbReference type="PROSITE" id="PS51128">
    <property type="entry name" value="ZF_DKSA_2"/>
    <property type="match status" value="1"/>
</dbReference>
<dbReference type="KEGG" id="hbh:E4T21_00415"/>
<keyword evidence="3" id="KW-0862">Zinc</keyword>
<protein>
    <submittedName>
        <fullName evidence="6">TraR/DksA C4-type zinc finger protein</fullName>
    </submittedName>
</protein>
<dbReference type="InterPro" id="IPR020460">
    <property type="entry name" value="Znf_C4-type_bac"/>
</dbReference>
<evidence type="ECO:0000256" key="1">
    <source>
        <dbReference type="ARBA" id="ARBA00022723"/>
    </source>
</evidence>
<accession>A0A5C1ND58</accession>
<keyword evidence="2" id="KW-0863">Zinc-finger</keyword>
<keyword evidence="1" id="KW-0479">Metal-binding</keyword>
<evidence type="ECO:0000256" key="4">
    <source>
        <dbReference type="PROSITE-ProRule" id="PRU00510"/>
    </source>
</evidence>
<feature type="domain" description="Zinc finger DksA/TraR C4-type" evidence="5">
    <location>
        <begin position="35"/>
        <end position="65"/>
    </location>
</feature>
<dbReference type="Proteomes" id="UP000324285">
    <property type="component" value="Chromosome"/>
</dbReference>